<dbReference type="RefSeq" id="WP_117300524.1">
    <property type="nucleotide sequence ID" value="NZ_QVQT02000004.1"/>
</dbReference>
<dbReference type="InterPro" id="IPR038695">
    <property type="entry name" value="Saro_0823-like_sf"/>
</dbReference>
<dbReference type="PANTHER" id="PTHR37953">
    <property type="entry name" value="UPF0127 PROTEIN MJ1496"/>
    <property type="match status" value="1"/>
</dbReference>
<dbReference type="Pfam" id="PF02643">
    <property type="entry name" value="DUF192"/>
    <property type="match status" value="1"/>
</dbReference>
<evidence type="ECO:0000256" key="1">
    <source>
        <dbReference type="SAM" id="SignalP"/>
    </source>
</evidence>
<proteinExistence type="predicted"/>
<gene>
    <name evidence="2" type="ORF">D0Y96_13010</name>
</gene>
<keyword evidence="1" id="KW-0732">Signal</keyword>
<evidence type="ECO:0000313" key="2">
    <source>
        <dbReference type="EMBL" id="RFU16306.1"/>
    </source>
</evidence>
<feature type="signal peptide" evidence="1">
    <location>
        <begin position="1"/>
        <end position="19"/>
    </location>
</feature>
<comment type="caution">
    <text evidence="2">The sequence shown here is derived from an EMBL/GenBank/DDBJ whole genome shotgun (WGS) entry which is preliminary data.</text>
</comment>
<evidence type="ECO:0000313" key="3">
    <source>
        <dbReference type="Proteomes" id="UP000264702"/>
    </source>
</evidence>
<feature type="chain" id="PRO_5017044686" evidence="1">
    <location>
        <begin position="20"/>
        <end position="156"/>
    </location>
</feature>
<accession>A0A372IN21</accession>
<dbReference type="PROSITE" id="PS51257">
    <property type="entry name" value="PROKAR_LIPOPROTEIN"/>
    <property type="match status" value="1"/>
</dbReference>
<dbReference type="Proteomes" id="UP000264702">
    <property type="component" value="Unassembled WGS sequence"/>
</dbReference>
<dbReference type="AlphaFoldDB" id="A0A372IN21"/>
<keyword evidence="3" id="KW-1185">Reference proteome</keyword>
<sequence length="156" mass="17358">MKSAVLFVSLLAATITACSQEPRIPYAPPRPANTAVTLPDGAIIHAELADTEAEREYGLMGRIRLPEDRGMLFTYDQPGRYGYWMYHCEIGLDIVWIDENRHIVEISENTPPCKGKASSCQTYGGHMAAMYVLELPAGSAKKHYLRQGQEVKFNAP</sequence>
<dbReference type="EMBL" id="QVQT01000004">
    <property type="protein sequence ID" value="RFU16306.1"/>
    <property type="molecule type" value="Genomic_DNA"/>
</dbReference>
<dbReference type="PANTHER" id="PTHR37953:SF1">
    <property type="entry name" value="UPF0127 PROTEIN MJ1496"/>
    <property type="match status" value="1"/>
</dbReference>
<dbReference type="Gene3D" id="2.60.120.1140">
    <property type="entry name" value="Protein of unknown function DUF192"/>
    <property type="match status" value="1"/>
</dbReference>
<organism evidence="2 3">
    <name type="scientific">Paracidobacterium acidisoli</name>
    <dbReference type="NCBI Taxonomy" id="2303751"/>
    <lineage>
        <taxon>Bacteria</taxon>
        <taxon>Pseudomonadati</taxon>
        <taxon>Acidobacteriota</taxon>
        <taxon>Terriglobia</taxon>
        <taxon>Terriglobales</taxon>
        <taxon>Acidobacteriaceae</taxon>
        <taxon>Paracidobacterium</taxon>
    </lineage>
</organism>
<protein>
    <submittedName>
        <fullName evidence="2">DUF192 domain-containing protein</fullName>
    </submittedName>
</protein>
<reference evidence="2 3" key="1">
    <citation type="submission" date="2018-08" db="EMBL/GenBank/DDBJ databases">
        <title>Acidipila sp. 4G-K13, an acidobacterium isolated from forest soil.</title>
        <authorList>
            <person name="Gao Z.-H."/>
            <person name="Qiu L.-H."/>
        </authorList>
    </citation>
    <scope>NUCLEOTIDE SEQUENCE [LARGE SCALE GENOMIC DNA]</scope>
    <source>
        <strain evidence="2 3">4G-K13</strain>
    </source>
</reference>
<name>A0A372IN21_9BACT</name>
<dbReference type="InterPro" id="IPR003795">
    <property type="entry name" value="DUF192"/>
</dbReference>
<dbReference type="OrthoDB" id="5526466at2"/>